<organism evidence="6 7">
    <name type="scientific">Varibaculum cambriense</name>
    <dbReference type="NCBI Taxonomy" id="184870"/>
    <lineage>
        <taxon>Bacteria</taxon>
        <taxon>Bacillati</taxon>
        <taxon>Actinomycetota</taxon>
        <taxon>Actinomycetes</taxon>
        <taxon>Actinomycetales</taxon>
        <taxon>Actinomycetaceae</taxon>
        <taxon>Varibaculum</taxon>
    </lineage>
</organism>
<dbReference type="GO" id="GO:1904680">
    <property type="term" value="F:peptide transmembrane transporter activity"/>
    <property type="evidence" value="ECO:0007669"/>
    <property type="project" value="TreeGrafter"/>
</dbReference>
<dbReference type="EMBL" id="LSDN01000006">
    <property type="protein sequence ID" value="KXB81676.1"/>
    <property type="molecule type" value="Genomic_DNA"/>
</dbReference>
<dbReference type="GO" id="GO:0042597">
    <property type="term" value="C:periplasmic space"/>
    <property type="evidence" value="ECO:0007669"/>
    <property type="project" value="UniProtKB-ARBA"/>
</dbReference>
<dbReference type="PROSITE" id="PS51257">
    <property type="entry name" value="PROKAR_LIPOPROTEIN"/>
    <property type="match status" value="1"/>
</dbReference>
<evidence type="ECO:0000313" key="7">
    <source>
        <dbReference type="Proteomes" id="UP000070572"/>
    </source>
</evidence>
<comment type="similarity">
    <text evidence="2">Belongs to the bacterial solute-binding protein 5 family.</text>
</comment>
<dbReference type="PIRSF" id="PIRSF002741">
    <property type="entry name" value="MppA"/>
    <property type="match status" value="1"/>
</dbReference>
<keyword evidence="3 4" id="KW-0732">Signal</keyword>
<dbReference type="Gene3D" id="3.90.76.10">
    <property type="entry name" value="Dipeptide-binding Protein, Domain 1"/>
    <property type="match status" value="1"/>
</dbReference>
<dbReference type="InterPro" id="IPR023765">
    <property type="entry name" value="SBP_5_CS"/>
</dbReference>
<proteinExistence type="inferred from homology"/>
<dbReference type="InterPro" id="IPR030678">
    <property type="entry name" value="Peptide/Ni-bd"/>
</dbReference>
<accession>A0AB34X1J2</accession>
<dbReference type="Pfam" id="PF00496">
    <property type="entry name" value="SBP_bac_5"/>
    <property type="match status" value="1"/>
</dbReference>
<dbReference type="SUPFAM" id="SSF53850">
    <property type="entry name" value="Periplasmic binding protein-like II"/>
    <property type="match status" value="1"/>
</dbReference>
<dbReference type="AlphaFoldDB" id="A0AB34X1J2"/>
<evidence type="ECO:0000256" key="4">
    <source>
        <dbReference type="SAM" id="SignalP"/>
    </source>
</evidence>
<feature type="signal peptide" evidence="4">
    <location>
        <begin position="1"/>
        <end position="29"/>
    </location>
</feature>
<evidence type="ECO:0000256" key="2">
    <source>
        <dbReference type="ARBA" id="ARBA00005695"/>
    </source>
</evidence>
<dbReference type="PROSITE" id="PS01040">
    <property type="entry name" value="SBP_BACTERIAL_5"/>
    <property type="match status" value="1"/>
</dbReference>
<evidence type="ECO:0000313" key="6">
    <source>
        <dbReference type="EMBL" id="KXB81676.1"/>
    </source>
</evidence>
<name>A0AB34X1J2_9ACTO</name>
<dbReference type="InterPro" id="IPR039424">
    <property type="entry name" value="SBP_5"/>
</dbReference>
<dbReference type="PROSITE" id="PS51318">
    <property type="entry name" value="TAT"/>
    <property type="match status" value="1"/>
</dbReference>
<dbReference type="Gene3D" id="3.10.105.10">
    <property type="entry name" value="Dipeptide-binding Protein, Domain 3"/>
    <property type="match status" value="1"/>
</dbReference>
<evidence type="ECO:0000256" key="3">
    <source>
        <dbReference type="ARBA" id="ARBA00022729"/>
    </source>
</evidence>
<evidence type="ECO:0000256" key="1">
    <source>
        <dbReference type="ARBA" id="ARBA00004193"/>
    </source>
</evidence>
<dbReference type="CDD" id="cd00995">
    <property type="entry name" value="PBP2_NikA_DppA_OppA_like"/>
    <property type="match status" value="1"/>
</dbReference>
<dbReference type="PANTHER" id="PTHR30290">
    <property type="entry name" value="PERIPLASMIC BINDING COMPONENT OF ABC TRANSPORTER"/>
    <property type="match status" value="1"/>
</dbReference>
<dbReference type="Gene3D" id="3.40.190.10">
    <property type="entry name" value="Periplasmic binding protein-like II"/>
    <property type="match status" value="1"/>
</dbReference>
<dbReference type="InterPro" id="IPR000914">
    <property type="entry name" value="SBP_5_dom"/>
</dbReference>
<sequence length="556" mass="61009">MEAIVKRRGALALASALALSLGLAGCSNGAGDSSAAKADDKGIITVNTVEPQNPLIPTSTNETGGGRVLDALFSGLVYYEPKTGEAKNELAESIESKDQVVWTIKLKKDAKFSDGSPIEADNYIKAWNYGANPKNAQMASSFFEVIKGFTPGPEEEGAPAPDVPELAGLKKIDDYTFEVTLNQPTSDFALRLGYSAYAPLPDVAFKDMKAFGQNPTATPGPYTLKDKGWHHNESIELVKNDKYSGPREAKNGGLTFKIYTKSDAAYADVQSGQLDVLDDVPAASMSTFQSDFPDSHANIPVAIFQSFTIPDRLKHFGMDEEGRLRRQALSYAIDRESICEKIFQKTRVPAKDFTSPAMPNYDKVMKQVKGAEVLKFDKAKAKELWAKADAISKFDGKFTIGYNSDSSHKDWVDAVTNQLKTNLGIDAVGDPYPDFKGLRDAITQETIKGAFRSGWQADYPGMSNFLEPLYSKNGNSNDGKYDNAQFNQLMTDIAKLPVGEEQDKKFAEAQSILFTDLPAIPLWYSNVLGVWNKDNVSNVAFNWKSEPVYYQITKNA</sequence>
<dbReference type="InterPro" id="IPR006311">
    <property type="entry name" value="TAT_signal"/>
</dbReference>
<feature type="chain" id="PRO_5044287018" evidence="4">
    <location>
        <begin position="30"/>
        <end position="556"/>
    </location>
</feature>
<dbReference type="GO" id="GO:0043190">
    <property type="term" value="C:ATP-binding cassette (ABC) transporter complex"/>
    <property type="evidence" value="ECO:0007669"/>
    <property type="project" value="InterPro"/>
</dbReference>
<feature type="domain" description="Solute-binding protein family 5" evidence="5">
    <location>
        <begin position="87"/>
        <end position="476"/>
    </location>
</feature>
<dbReference type="GO" id="GO:0015833">
    <property type="term" value="P:peptide transport"/>
    <property type="evidence" value="ECO:0007669"/>
    <property type="project" value="TreeGrafter"/>
</dbReference>
<evidence type="ECO:0000259" key="5">
    <source>
        <dbReference type="Pfam" id="PF00496"/>
    </source>
</evidence>
<comment type="caution">
    <text evidence="6">The sequence shown here is derived from an EMBL/GenBank/DDBJ whole genome shotgun (WGS) entry which is preliminary data.</text>
</comment>
<protein>
    <submittedName>
        <fullName evidence="6">ABC transporter, substrate-binding protein, family 5</fullName>
    </submittedName>
</protein>
<reference evidence="6 7" key="1">
    <citation type="submission" date="2016-01" db="EMBL/GenBank/DDBJ databases">
        <authorList>
            <person name="Mitreva M."/>
            <person name="Pepin K.H."/>
            <person name="Mihindukulasuriya K.A."/>
            <person name="Fulton R."/>
            <person name="Fronick C."/>
            <person name="O'Laughlin M."/>
            <person name="Miner T."/>
            <person name="Herter B."/>
            <person name="Rosa B.A."/>
            <person name="Cordes M."/>
            <person name="Tomlinson C."/>
            <person name="Wollam A."/>
            <person name="Palsikar V.B."/>
            <person name="Mardis E.R."/>
            <person name="Wilson R.K."/>
        </authorList>
    </citation>
    <scope>NUCLEOTIDE SEQUENCE [LARGE SCALE GENOMIC DNA]</scope>
    <source>
        <strain evidence="6 7">DNF00696</strain>
    </source>
</reference>
<dbReference type="PANTHER" id="PTHR30290:SF83">
    <property type="entry name" value="ABC TRANSPORTER SUBSTRATE-BINDING PROTEIN"/>
    <property type="match status" value="1"/>
</dbReference>
<comment type="subcellular location">
    <subcellularLocation>
        <location evidence="1">Cell membrane</location>
        <topology evidence="1">Lipid-anchor</topology>
    </subcellularLocation>
</comment>
<gene>
    <name evidence="6" type="ORF">HMPREF1862_00425</name>
</gene>
<dbReference type="Proteomes" id="UP000070572">
    <property type="component" value="Unassembled WGS sequence"/>
</dbReference>